<dbReference type="InterPro" id="IPR034704">
    <property type="entry name" value="Ribosomal_bL28/bL31-like_sf"/>
</dbReference>
<reference evidence="4 5" key="1">
    <citation type="journal article" date="2015" name="Nature">
        <title>rRNA introns, odd ribosomes, and small enigmatic genomes across a large radiation of phyla.</title>
        <authorList>
            <person name="Brown C.T."/>
            <person name="Hug L.A."/>
            <person name="Thomas B.C."/>
            <person name="Sharon I."/>
            <person name="Castelle C.J."/>
            <person name="Singh A."/>
            <person name="Wilkins M.J."/>
            <person name="Williams K.H."/>
            <person name="Banfield J.F."/>
        </authorList>
    </citation>
    <scope>NUCLEOTIDE SEQUENCE [LARGE SCALE GENOMIC DNA]</scope>
</reference>
<proteinExistence type="inferred from homology"/>
<dbReference type="Proteomes" id="UP000034371">
    <property type="component" value="Unassembled WGS sequence"/>
</dbReference>
<dbReference type="GO" id="GO:0005840">
    <property type="term" value="C:ribosome"/>
    <property type="evidence" value="ECO:0007669"/>
    <property type="project" value="UniProtKB-KW"/>
</dbReference>
<dbReference type="GO" id="GO:0003735">
    <property type="term" value="F:structural constituent of ribosome"/>
    <property type="evidence" value="ECO:0007669"/>
    <property type="project" value="InterPro"/>
</dbReference>
<dbReference type="GO" id="GO:1990904">
    <property type="term" value="C:ribonucleoprotein complex"/>
    <property type="evidence" value="ECO:0007669"/>
    <property type="project" value="UniProtKB-KW"/>
</dbReference>
<comment type="caution">
    <text evidence="4">The sequence shown here is derived from an EMBL/GenBank/DDBJ whole genome shotgun (WGS) entry which is preliminary data.</text>
</comment>
<dbReference type="InterPro" id="IPR037147">
    <property type="entry name" value="Ribosomal_bL28_sf"/>
</dbReference>
<keyword evidence="3" id="KW-0687">Ribonucleoprotein</keyword>
<organism evidence="4 5">
    <name type="scientific">Candidatus Roizmanbacteria bacterium GW2011_GWC2_41_7</name>
    <dbReference type="NCBI Taxonomy" id="1618487"/>
    <lineage>
        <taxon>Bacteria</taxon>
        <taxon>Candidatus Roizmaniibacteriota</taxon>
    </lineage>
</organism>
<dbReference type="InterPro" id="IPR026569">
    <property type="entry name" value="Ribosomal_bL28"/>
</dbReference>
<keyword evidence="2 4" id="KW-0689">Ribosomal protein</keyword>
<dbReference type="EMBL" id="LCBY01000080">
    <property type="protein sequence ID" value="KKS19569.1"/>
    <property type="molecule type" value="Genomic_DNA"/>
</dbReference>
<sequence length="79" mass="8999">MAYKCELCSKKTHAGRSHTHHTGVAGGQWKKRAQKTMRNFAPNLHWVTMSLNGVMTRVRSCAKCIKRVRFDEKKKVVAA</sequence>
<accession>A0A0G0X3C9</accession>
<evidence type="ECO:0000313" key="5">
    <source>
        <dbReference type="Proteomes" id="UP000034371"/>
    </source>
</evidence>
<dbReference type="AlphaFoldDB" id="A0A0G0X3C9"/>
<gene>
    <name evidence="4" type="ORF">UU78_C0080G0008</name>
</gene>
<evidence type="ECO:0000256" key="1">
    <source>
        <dbReference type="ARBA" id="ARBA00008760"/>
    </source>
</evidence>
<evidence type="ECO:0000313" key="4">
    <source>
        <dbReference type="EMBL" id="KKS19569.1"/>
    </source>
</evidence>
<protein>
    <submittedName>
        <fullName evidence="4">50S ribosomal protein L28</fullName>
    </submittedName>
</protein>
<name>A0A0G0X3C9_9BACT</name>
<evidence type="ECO:0000256" key="3">
    <source>
        <dbReference type="ARBA" id="ARBA00023274"/>
    </source>
</evidence>
<dbReference type="SUPFAM" id="SSF143800">
    <property type="entry name" value="L28p-like"/>
    <property type="match status" value="1"/>
</dbReference>
<evidence type="ECO:0000256" key="2">
    <source>
        <dbReference type="ARBA" id="ARBA00022980"/>
    </source>
</evidence>
<dbReference type="Gene3D" id="2.30.170.40">
    <property type="entry name" value="Ribosomal protein L28/L24"/>
    <property type="match status" value="1"/>
</dbReference>
<dbReference type="Pfam" id="PF00830">
    <property type="entry name" value="Ribosomal_L28"/>
    <property type="match status" value="1"/>
</dbReference>
<comment type="similarity">
    <text evidence="1">Belongs to the bacterial ribosomal protein bL28 family.</text>
</comment>